<feature type="compositionally biased region" description="Gly residues" evidence="8">
    <location>
        <begin position="21"/>
        <end position="59"/>
    </location>
</feature>
<dbReference type="CDD" id="cd18787">
    <property type="entry name" value="SF2_C_DEAD"/>
    <property type="match status" value="1"/>
</dbReference>
<dbReference type="InterPro" id="IPR001650">
    <property type="entry name" value="Helicase_C-like"/>
</dbReference>
<feature type="short sequence motif" description="Q motif" evidence="7">
    <location>
        <begin position="124"/>
        <end position="152"/>
    </location>
</feature>
<dbReference type="InterPro" id="IPR027417">
    <property type="entry name" value="P-loop_NTPase"/>
</dbReference>
<evidence type="ECO:0000256" key="8">
    <source>
        <dbReference type="SAM" id="MobiDB-lite"/>
    </source>
</evidence>
<dbReference type="Pfam" id="PF00270">
    <property type="entry name" value="DEAD"/>
    <property type="match status" value="1"/>
</dbReference>
<evidence type="ECO:0000256" key="4">
    <source>
        <dbReference type="ARBA" id="ARBA00022806"/>
    </source>
</evidence>
<feature type="domain" description="DEAD-box RNA helicase Q" evidence="11">
    <location>
        <begin position="124"/>
        <end position="152"/>
    </location>
</feature>
<dbReference type="SUPFAM" id="SSF52540">
    <property type="entry name" value="P-loop containing nucleoside triphosphate hydrolases"/>
    <property type="match status" value="1"/>
</dbReference>
<name>A0A8B7ZHF7_ACAPL</name>
<feature type="compositionally biased region" description="Gly residues" evidence="8">
    <location>
        <begin position="596"/>
        <end position="609"/>
    </location>
</feature>
<dbReference type="Pfam" id="PF00271">
    <property type="entry name" value="Helicase_C"/>
    <property type="match status" value="1"/>
</dbReference>
<evidence type="ECO:0000256" key="5">
    <source>
        <dbReference type="ARBA" id="ARBA00022840"/>
    </source>
</evidence>
<evidence type="ECO:0000256" key="1">
    <source>
        <dbReference type="ARBA" id="ARBA00012552"/>
    </source>
</evidence>
<dbReference type="SMART" id="SM00487">
    <property type="entry name" value="DEXDc"/>
    <property type="match status" value="1"/>
</dbReference>
<keyword evidence="3" id="KW-0378">Hydrolase</keyword>
<feature type="compositionally biased region" description="Gly residues" evidence="8">
    <location>
        <begin position="566"/>
        <end position="575"/>
    </location>
</feature>
<feature type="compositionally biased region" description="Basic and acidic residues" evidence="8">
    <location>
        <begin position="626"/>
        <end position="639"/>
    </location>
</feature>
<dbReference type="OrthoDB" id="196131at2759"/>
<evidence type="ECO:0000313" key="13">
    <source>
        <dbReference type="RefSeq" id="XP_022105083.1"/>
    </source>
</evidence>
<proteinExistence type="predicted"/>
<feature type="compositionally biased region" description="Basic and acidic residues" evidence="8">
    <location>
        <begin position="60"/>
        <end position="78"/>
    </location>
</feature>
<accession>A0A8B7ZHF7</accession>
<dbReference type="FunFam" id="3.40.50.300:FF:000079">
    <property type="entry name" value="probable ATP-dependent RNA helicase DDX17"/>
    <property type="match status" value="1"/>
</dbReference>
<keyword evidence="2" id="KW-0547">Nucleotide-binding</keyword>
<evidence type="ECO:0000313" key="12">
    <source>
        <dbReference type="Proteomes" id="UP000694845"/>
    </source>
</evidence>
<dbReference type="SMART" id="SM00490">
    <property type="entry name" value="HELICc"/>
    <property type="match status" value="1"/>
</dbReference>
<dbReference type="RefSeq" id="XP_022105083.1">
    <property type="nucleotide sequence ID" value="XM_022249391.1"/>
</dbReference>
<gene>
    <name evidence="13" type="primary">LOC110987013</name>
</gene>
<evidence type="ECO:0000256" key="7">
    <source>
        <dbReference type="PROSITE-ProRule" id="PRU00552"/>
    </source>
</evidence>
<dbReference type="FunFam" id="3.40.50.300:FF:000008">
    <property type="entry name" value="ATP-dependent RNA helicase RhlB"/>
    <property type="match status" value="1"/>
</dbReference>
<evidence type="ECO:0000256" key="2">
    <source>
        <dbReference type="ARBA" id="ARBA00022741"/>
    </source>
</evidence>
<dbReference type="InterPro" id="IPR014014">
    <property type="entry name" value="RNA_helicase_DEAD_Q_motif"/>
</dbReference>
<evidence type="ECO:0000259" key="9">
    <source>
        <dbReference type="PROSITE" id="PS51192"/>
    </source>
</evidence>
<feature type="region of interest" description="Disordered" evidence="8">
    <location>
        <begin position="1"/>
        <end position="79"/>
    </location>
</feature>
<dbReference type="PANTHER" id="PTHR47958">
    <property type="entry name" value="ATP-DEPENDENT RNA HELICASE DBP3"/>
    <property type="match status" value="1"/>
</dbReference>
<dbReference type="KEGG" id="aplc:110987013"/>
<comment type="catalytic activity">
    <reaction evidence="6">
        <text>ATP + H2O = ADP + phosphate + H(+)</text>
        <dbReference type="Rhea" id="RHEA:13065"/>
        <dbReference type="ChEBI" id="CHEBI:15377"/>
        <dbReference type="ChEBI" id="CHEBI:15378"/>
        <dbReference type="ChEBI" id="CHEBI:30616"/>
        <dbReference type="ChEBI" id="CHEBI:43474"/>
        <dbReference type="ChEBI" id="CHEBI:456216"/>
        <dbReference type="EC" id="3.6.4.13"/>
    </reaction>
</comment>
<dbReference type="Gene3D" id="3.40.50.300">
    <property type="entry name" value="P-loop containing nucleotide triphosphate hydrolases"/>
    <property type="match status" value="2"/>
</dbReference>
<feature type="compositionally biased region" description="Low complexity" evidence="8">
    <location>
        <begin position="744"/>
        <end position="760"/>
    </location>
</feature>
<feature type="compositionally biased region" description="Basic and acidic residues" evidence="8">
    <location>
        <begin position="1"/>
        <end position="20"/>
    </location>
</feature>
<protein>
    <recommendedName>
        <fullName evidence="1">RNA helicase</fullName>
        <ecNumber evidence="1">3.6.4.13</ecNumber>
    </recommendedName>
</protein>
<feature type="compositionally biased region" description="Polar residues" evidence="8">
    <location>
        <begin position="551"/>
        <end position="565"/>
    </location>
</feature>
<evidence type="ECO:0000259" key="11">
    <source>
        <dbReference type="PROSITE" id="PS51195"/>
    </source>
</evidence>
<dbReference type="PROSITE" id="PS51195">
    <property type="entry name" value="Q_MOTIF"/>
    <property type="match status" value="1"/>
</dbReference>
<dbReference type="GO" id="GO:0005524">
    <property type="term" value="F:ATP binding"/>
    <property type="evidence" value="ECO:0007669"/>
    <property type="project" value="UniProtKB-KW"/>
</dbReference>
<feature type="domain" description="Helicase C-terminal" evidence="10">
    <location>
        <begin position="354"/>
        <end position="505"/>
    </location>
</feature>
<dbReference type="AlphaFoldDB" id="A0A8B7ZHF7"/>
<feature type="compositionally biased region" description="Low complexity" evidence="8">
    <location>
        <begin position="767"/>
        <end position="783"/>
    </location>
</feature>
<dbReference type="GeneID" id="110987013"/>
<feature type="domain" description="Helicase ATP-binding" evidence="9">
    <location>
        <begin position="155"/>
        <end position="330"/>
    </location>
</feature>
<dbReference type="InterPro" id="IPR000629">
    <property type="entry name" value="RNA-helicase_DEAD-box_CS"/>
</dbReference>
<dbReference type="GO" id="GO:0016787">
    <property type="term" value="F:hydrolase activity"/>
    <property type="evidence" value="ECO:0007669"/>
    <property type="project" value="UniProtKB-KW"/>
</dbReference>
<dbReference type="GO" id="GO:0003676">
    <property type="term" value="F:nucleic acid binding"/>
    <property type="evidence" value="ECO:0007669"/>
    <property type="project" value="InterPro"/>
</dbReference>
<feature type="region of interest" description="Disordered" evidence="8">
    <location>
        <begin position="511"/>
        <end position="783"/>
    </location>
</feature>
<dbReference type="Proteomes" id="UP000694845">
    <property type="component" value="Unplaced"/>
</dbReference>
<dbReference type="PROSITE" id="PS51192">
    <property type="entry name" value="HELICASE_ATP_BIND_1"/>
    <property type="match status" value="1"/>
</dbReference>
<evidence type="ECO:0000256" key="3">
    <source>
        <dbReference type="ARBA" id="ARBA00022801"/>
    </source>
</evidence>
<dbReference type="PROSITE" id="PS51194">
    <property type="entry name" value="HELICASE_CTER"/>
    <property type="match status" value="1"/>
</dbReference>
<sequence length="815" mass="89249">MSRYERERPFDSSGRSDRRGGGGGFRGGSGSFGGGGGPPRFGGRGGARGGGGGMGGGGGLREKFGQPGDRLRKPRWDPSKLAPFEKNFYKEHPDVTNRSPVEVDHFMRERSITTKGRNCPRPVFKFHEACFPDYVMNELHKAGFTEPTAIQAQGWPLAMSGRDMVGIAQTGSGKTLSYILPAIVHINHQPFLERGDGPICLVLAPTRELAQQVQSVAFQFGRSSKIKSTCVYGGASKGPQLRDLERGSEIVIATPGRLIDFLEGGKTNLARCTYAVLDEADRMLDMGFEPQIRKIMEQIRPDRQVLMWSATWPKEVCSLAEDFLRDYITVNIGSLSLSANHNILQIIDVCDDFQKDEKLIKLLEQIMGEKENKTLIFAETKRRTDELTRKMRKDGWPAMCIHGDKSQPERDWVLNEFRSGKAPILVATDVASRGLDVHDIKFVINYDYPNSSEDYVHRIGRTARSENTGTAYTFFTSNNAKQASELIQVLQEANQKVHPKLVQLAQSARAFGKGRQRYRQGGSSFGGGNRGGSSDGYGGGRGRGSGYGGSNNEKYGNNDFSQTNSRGGGNAGGRGGFRERGGDYGSNSRAPSYGEGNHGNGAFGSGGPRRSGPQSGFQGGYPDRGVQNDKHSQAKEHRGFQPPHNDGPPNHPGRRPPPMPMNQPQQSGNTGPKHMKPGHFSDGGMNREQKPGPLHMIQRPGGHNPQQNSHGNHMPPPPLRQQQQGQPKAQPPKPPQKVDTSTLQQQAKAFAAQQQQQQQAQPPPAAMDPQQLQAAAGMDPAAYSAAQQQYMQYYQAMAYWQQQQYQGTPPPTNAK</sequence>
<evidence type="ECO:0000259" key="10">
    <source>
        <dbReference type="PROSITE" id="PS51194"/>
    </source>
</evidence>
<dbReference type="InterPro" id="IPR014001">
    <property type="entry name" value="Helicase_ATP-bd"/>
</dbReference>
<dbReference type="InterPro" id="IPR011545">
    <property type="entry name" value="DEAD/DEAH_box_helicase_dom"/>
</dbReference>
<reference evidence="13" key="1">
    <citation type="submission" date="2025-08" db="UniProtKB">
        <authorList>
            <consortium name="RefSeq"/>
        </authorList>
    </citation>
    <scope>IDENTIFICATION</scope>
</reference>
<organism evidence="12 13">
    <name type="scientific">Acanthaster planci</name>
    <name type="common">Crown-of-thorns starfish</name>
    <dbReference type="NCBI Taxonomy" id="133434"/>
    <lineage>
        <taxon>Eukaryota</taxon>
        <taxon>Metazoa</taxon>
        <taxon>Echinodermata</taxon>
        <taxon>Eleutherozoa</taxon>
        <taxon>Asterozoa</taxon>
        <taxon>Asteroidea</taxon>
        <taxon>Valvatacea</taxon>
        <taxon>Valvatida</taxon>
        <taxon>Acanthasteridae</taxon>
        <taxon>Acanthaster</taxon>
    </lineage>
</organism>
<feature type="compositionally biased region" description="Pro residues" evidence="8">
    <location>
        <begin position="645"/>
        <end position="661"/>
    </location>
</feature>
<feature type="compositionally biased region" description="Gly residues" evidence="8">
    <location>
        <begin position="523"/>
        <end position="549"/>
    </location>
</feature>
<keyword evidence="5" id="KW-0067">ATP-binding</keyword>
<keyword evidence="12" id="KW-1185">Reference proteome</keyword>
<dbReference type="GO" id="GO:0003724">
    <property type="term" value="F:RNA helicase activity"/>
    <property type="evidence" value="ECO:0007669"/>
    <property type="project" value="UniProtKB-EC"/>
</dbReference>
<keyword evidence="4" id="KW-0347">Helicase</keyword>
<dbReference type="PROSITE" id="PS00039">
    <property type="entry name" value="DEAD_ATP_HELICASE"/>
    <property type="match status" value="1"/>
</dbReference>
<dbReference type="EC" id="3.6.4.13" evidence="1"/>
<evidence type="ECO:0000256" key="6">
    <source>
        <dbReference type="ARBA" id="ARBA00047984"/>
    </source>
</evidence>